<gene>
    <name evidence="2" type="ORF">J1605_002265</name>
</gene>
<dbReference type="PROSITE" id="PS00962">
    <property type="entry name" value="RIBOSOMAL_S2_1"/>
    <property type="match status" value="1"/>
</dbReference>
<proteinExistence type="predicted"/>
<feature type="region of interest" description="Disordered" evidence="1">
    <location>
        <begin position="43"/>
        <end position="63"/>
    </location>
</feature>
<keyword evidence="3" id="KW-1185">Reference proteome</keyword>
<accession>A0AB34HTH8</accession>
<feature type="compositionally biased region" description="Basic and acidic residues" evidence="1">
    <location>
        <begin position="43"/>
        <end position="54"/>
    </location>
</feature>
<sequence>MSGALDVMQVKEDVLKFLVAGTHFGGISLDFQIEQKIYKRKSDGGTFKSEENHPLEVTPQRASCEDDGEVVKEELAAAAKRVLLQLLSLPLPNLRSGLV</sequence>
<evidence type="ECO:0000313" key="3">
    <source>
        <dbReference type="Proteomes" id="UP001159641"/>
    </source>
</evidence>
<dbReference type="GO" id="GO:0005840">
    <property type="term" value="C:ribosome"/>
    <property type="evidence" value="ECO:0007669"/>
    <property type="project" value="InterPro"/>
</dbReference>
<dbReference type="Gene3D" id="3.40.50.10490">
    <property type="entry name" value="Glucose-6-phosphate isomerase like protein, domain 1"/>
    <property type="match status" value="1"/>
</dbReference>
<evidence type="ECO:0000256" key="1">
    <source>
        <dbReference type="SAM" id="MobiDB-lite"/>
    </source>
</evidence>
<dbReference type="AlphaFoldDB" id="A0AB34HTH8"/>
<dbReference type="InterPro" id="IPR018130">
    <property type="entry name" value="Ribosomal_uS2_CS"/>
</dbReference>
<organism evidence="2 3">
    <name type="scientific">Eschrichtius robustus</name>
    <name type="common">California gray whale</name>
    <name type="synonym">Eschrichtius gibbosus</name>
    <dbReference type="NCBI Taxonomy" id="9764"/>
    <lineage>
        <taxon>Eukaryota</taxon>
        <taxon>Metazoa</taxon>
        <taxon>Chordata</taxon>
        <taxon>Craniata</taxon>
        <taxon>Vertebrata</taxon>
        <taxon>Euteleostomi</taxon>
        <taxon>Mammalia</taxon>
        <taxon>Eutheria</taxon>
        <taxon>Laurasiatheria</taxon>
        <taxon>Artiodactyla</taxon>
        <taxon>Whippomorpha</taxon>
        <taxon>Cetacea</taxon>
        <taxon>Mysticeti</taxon>
        <taxon>Eschrichtiidae</taxon>
        <taxon>Eschrichtius</taxon>
    </lineage>
</organism>
<reference evidence="2 3" key="1">
    <citation type="submission" date="2022-11" db="EMBL/GenBank/DDBJ databases">
        <title>Whole genome sequence of Eschrichtius robustus ER-17-0199.</title>
        <authorList>
            <person name="Bruniche-Olsen A."/>
            <person name="Black A.N."/>
            <person name="Fields C.J."/>
            <person name="Walden K."/>
            <person name="Dewoody J.A."/>
        </authorList>
    </citation>
    <scope>NUCLEOTIDE SEQUENCE [LARGE SCALE GENOMIC DNA]</scope>
    <source>
        <strain evidence="2">ER-17-0199</strain>
        <tissue evidence="2">Blubber</tissue>
    </source>
</reference>
<comment type="caution">
    <text evidence="2">The sequence shown here is derived from an EMBL/GenBank/DDBJ whole genome shotgun (WGS) entry which is preliminary data.</text>
</comment>
<protein>
    <submittedName>
        <fullName evidence="2">Uncharacterized protein</fullName>
    </submittedName>
</protein>
<evidence type="ECO:0000313" key="2">
    <source>
        <dbReference type="EMBL" id="KAJ8796136.1"/>
    </source>
</evidence>
<dbReference type="GO" id="GO:0006412">
    <property type="term" value="P:translation"/>
    <property type="evidence" value="ECO:0007669"/>
    <property type="project" value="InterPro"/>
</dbReference>
<dbReference type="EMBL" id="JAIQCJ010000524">
    <property type="protein sequence ID" value="KAJ8796136.1"/>
    <property type="molecule type" value="Genomic_DNA"/>
</dbReference>
<name>A0AB34HTH8_ESCRO</name>
<dbReference type="GO" id="GO:0003735">
    <property type="term" value="F:structural constituent of ribosome"/>
    <property type="evidence" value="ECO:0007669"/>
    <property type="project" value="InterPro"/>
</dbReference>
<dbReference type="Proteomes" id="UP001159641">
    <property type="component" value="Unassembled WGS sequence"/>
</dbReference>